<feature type="DNA-binding region" description="H-T-H motif" evidence="4">
    <location>
        <begin position="39"/>
        <end position="58"/>
    </location>
</feature>
<keyword evidence="7" id="KW-1185">Reference proteome</keyword>
<gene>
    <name evidence="6" type="ORF">GCM10009850_044710</name>
</gene>
<proteinExistence type="predicted"/>
<dbReference type="Proteomes" id="UP001499843">
    <property type="component" value="Unassembled WGS sequence"/>
</dbReference>
<reference evidence="6 7" key="1">
    <citation type="journal article" date="2019" name="Int. J. Syst. Evol. Microbiol.">
        <title>The Global Catalogue of Microorganisms (GCM) 10K type strain sequencing project: providing services to taxonomists for standard genome sequencing and annotation.</title>
        <authorList>
            <consortium name="The Broad Institute Genomics Platform"/>
            <consortium name="The Broad Institute Genome Sequencing Center for Infectious Disease"/>
            <person name="Wu L."/>
            <person name="Ma J."/>
        </authorList>
    </citation>
    <scope>NUCLEOTIDE SEQUENCE [LARGE SCALE GENOMIC DNA]</scope>
    <source>
        <strain evidence="6 7">JCM 16114</strain>
    </source>
</reference>
<comment type="caution">
    <text evidence="6">The sequence shown here is derived from an EMBL/GenBank/DDBJ whole genome shotgun (WGS) entry which is preliminary data.</text>
</comment>
<sequence>MMGMSVPYEQSGRHQQKARTRRALVEAARELLADGADPTVEDAAAAAGISRTTAYRYFPNQYALLTAAHPQIEQTSLLPADPPADPAARLDLVMAAFIQLTLDWEPQLRTSLRLSLQPGATQPALRGGRAIGWIEDALTPLRDTHPGLDVHQLAVAIRSATGVESLIWLTDIAGLTHRQAADTMRGTARALLAAALQQHDHLPEDQA</sequence>
<dbReference type="PANTHER" id="PTHR30055">
    <property type="entry name" value="HTH-TYPE TRANSCRIPTIONAL REGULATOR RUTR"/>
    <property type="match status" value="1"/>
</dbReference>
<dbReference type="PANTHER" id="PTHR30055:SF234">
    <property type="entry name" value="HTH-TYPE TRANSCRIPTIONAL REGULATOR BETI"/>
    <property type="match status" value="1"/>
</dbReference>
<evidence type="ECO:0000256" key="2">
    <source>
        <dbReference type="ARBA" id="ARBA00023125"/>
    </source>
</evidence>
<dbReference type="InterPro" id="IPR001647">
    <property type="entry name" value="HTH_TetR"/>
</dbReference>
<evidence type="ECO:0000256" key="3">
    <source>
        <dbReference type="ARBA" id="ARBA00023163"/>
    </source>
</evidence>
<dbReference type="EMBL" id="BAAAQX010000010">
    <property type="protein sequence ID" value="GAA2209013.1"/>
    <property type="molecule type" value="Genomic_DNA"/>
</dbReference>
<name>A0ABN3CIE1_9ACTN</name>
<dbReference type="SUPFAM" id="SSF46689">
    <property type="entry name" value="Homeodomain-like"/>
    <property type="match status" value="1"/>
</dbReference>
<evidence type="ECO:0000313" key="6">
    <source>
        <dbReference type="EMBL" id="GAA2209013.1"/>
    </source>
</evidence>
<dbReference type="Pfam" id="PF00440">
    <property type="entry name" value="TetR_N"/>
    <property type="match status" value="1"/>
</dbReference>
<dbReference type="Gene3D" id="1.10.357.10">
    <property type="entry name" value="Tetracycline Repressor, domain 2"/>
    <property type="match status" value="1"/>
</dbReference>
<evidence type="ECO:0000256" key="4">
    <source>
        <dbReference type="PROSITE-ProRule" id="PRU00335"/>
    </source>
</evidence>
<keyword evidence="2 4" id="KW-0238">DNA-binding</keyword>
<evidence type="ECO:0000259" key="5">
    <source>
        <dbReference type="PROSITE" id="PS50977"/>
    </source>
</evidence>
<dbReference type="PROSITE" id="PS50977">
    <property type="entry name" value="HTH_TETR_2"/>
    <property type="match status" value="1"/>
</dbReference>
<protein>
    <submittedName>
        <fullName evidence="6">TetR/AcrR family transcriptional regulator</fullName>
    </submittedName>
</protein>
<evidence type="ECO:0000313" key="7">
    <source>
        <dbReference type="Proteomes" id="UP001499843"/>
    </source>
</evidence>
<feature type="domain" description="HTH tetR-type" evidence="5">
    <location>
        <begin position="18"/>
        <end position="76"/>
    </location>
</feature>
<accession>A0ABN3CIE1</accession>
<keyword evidence="1" id="KW-0805">Transcription regulation</keyword>
<dbReference type="InterPro" id="IPR050109">
    <property type="entry name" value="HTH-type_TetR-like_transc_reg"/>
</dbReference>
<organism evidence="6 7">
    <name type="scientific">Nonomuraea monospora</name>
    <dbReference type="NCBI Taxonomy" id="568818"/>
    <lineage>
        <taxon>Bacteria</taxon>
        <taxon>Bacillati</taxon>
        <taxon>Actinomycetota</taxon>
        <taxon>Actinomycetes</taxon>
        <taxon>Streptosporangiales</taxon>
        <taxon>Streptosporangiaceae</taxon>
        <taxon>Nonomuraea</taxon>
    </lineage>
</organism>
<evidence type="ECO:0000256" key="1">
    <source>
        <dbReference type="ARBA" id="ARBA00023015"/>
    </source>
</evidence>
<keyword evidence="3" id="KW-0804">Transcription</keyword>
<dbReference type="InterPro" id="IPR009057">
    <property type="entry name" value="Homeodomain-like_sf"/>
</dbReference>